<proteinExistence type="predicted"/>
<feature type="transmembrane region" description="Helical" evidence="1">
    <location>
        <begin position="51"/>
        <end position="74"/>
    </location>
</feature>
<dbReference type="Proteomes" id="UP001162640">
    <property type="component" value="Unassembled WGS sequence"/>
</dbReference>
<protein>
    <submittedName>
        <fullName evidence="2">Uncharacterized protein</fullName>
    </submittedName>
</protein>
<keyword evidence="1" id="KW-1133">Transmembrane helix</keyword>
<sequence length="124" mass="13603">MTRLGVVSSIVSGAFIMTDGNFGFIFSKSLQNPGDPYFGWISKIGGGEKKMQIFGMFLFNTCYFSQFVLAMSLFGQAFGSRALVSLLRVEFCAVCAHMGWKGELFGFAVLGKPSTFCCKPLYLV</sequence>
<name>A0A9W7AD35_9STRA</name>
<comment type="caution">
    <text evidence="2">The sequence shown here is derived from an EMBL/GenBank/DDBJ whole genome shotgun (WGS) entry which is preliminary data.</text>
</comment>
<gene>
    <name evidence="2" type="ORF">TL16_g05321</name>
</gene>
<keyword evidence="1" id="KW-0812">Transmembrane</keyword>
<keyword evidence="1" id="KW-0472">Membrane</keyword>
<evidence type="ECO:0000256" key="1">
    <source>
        <dbReference type="SAM" id="Phobius"/>
    </source>
</evidence>
<organism evidence="2 3">
    <name type="scientific">Triparma laevis f. inornata</name>
    <dbReference type="NCBI Taxonomy" id="1714386"/>
    <lineage>
        <taxon>Eukaryota</taxon>
        <taxon>Sar</taxon>
        <taxon>Stramenopiles</taxon>
        <taxon>Ochrophyta</taxon>
        <taxon>Bolidophyceae</taxon>
        <taxon>Parmales</taxon>
        <taxon>Triparmaceae</taxon>
        <taxon>Triparma</taxon>
    </lineage>
</organism>
<reference evidence="3" key="1">
    <citation type="journal article" date="2023" name="Commun. Biol.">
        <title>Genome analysis of Parmales, the sister group of diatoms, reveals the evolutionary specialization of diatoms from phago-mixotrophs to photoautotrophs.</title>
        <authorList>
            <person name="Ban H."/>
            <person name="Sato S."/>
            <person name="Yoshikawa S."/>
            <person name="Yamada K."/>
            <person name="Nakamura Y."/>
            <person name="Ichinomiya M."/>
            <person name="Sato N."/>
            <person name="Blanc-Mathieu R."/>
            <person name="Endo H."/>
            <person name="Kuwata A."/>
            <person name="Ogata H."/>
        </authorList>
    </citation>
    <scope>NUCLEOTIDE SEQUENCE [LARGE SCALE GENOMIC DNA]</scope>
</reference>
<evidence type="ECO:0000313" key="2">
    <source>
        <dbReference type="EMBL" id="GMH70092.1"/>
    </source>
</evidence>
<evidence type="ECO:0000313" key="3">
    <source>
        <dbReference type="Proteomes" id="UP001162640"/>
    </source>
</evidence>
<dbReference type="EMBL" id="BLQM01000154">
    <property type="protein sequence ID" value="GMH70092.1"/>
    <property type="molecule type" value="Genomic_DNA"/>
</dbReference>
<accession>A0A9W7AD35</accession>
<dbReference type="AlphaFoldDB" id="A0A9W7AD35"/>